<dbReference type="InterPro" id="IPR051325">
    <property type="entry name" value="Nudix_hydrolase_domain"/>
</dbReference>
<dbReference type="EMBL" id="CAFBPW010000005">
    <property type="protein sequence ID" value="CAB5024135.1"/>
    <property type="molecule type" value="Genomic_DNA"/>
</dbReference>
<dbReference type="EMBL" id="CAFAAQ010000019">
    <property type="protein sequence ID" value="CAB4797992.1"/>
    <property type="molecule type" value="Genomic_DNA"/>
</dbReference>
<evidence type="ECO:0000313" key="6">
    <source>
        <dbReference type="EMBL" id="CAB4975838.1"/>
    </source>
</evidence>
<dbReference type="GO" id="GO:0006754">
    <property type="term" value="P:ATP biosynthetic process"/>
    <property type="evidence" value="ECO:0007669"/>
    <property type="project" value="TreeGrafter"/>
</dbReference>
<dbReference type="PROSITE" id="PS51462">
    <property type="entry name" value="NUDIX"/>
    <property type="match status" value="1"/>
</dbReference>
<feature type="domain" description="Nudix hydrolase" evidence="3">
    <location>
        <begin position="7"/>
        <end position="154"/>
    </location>
</feature>
<dbReference type="Pfam" id="PF00293">
    <property type="entry name" value="NUDIX"/>
    <property type="match status" value="1"/>
</dbReference>
<evidence type="ECO:0000256" key="2">
    <source>
        <dbReference type="SAM" id="MobiDB-lite"/>
    </source>
</evidence>
<dbReference type="EMBL" id="CAEZXS010000032">
    <property type="protein sequence ID" value="CAB4691171.1"/>
    <property type="molecule type" value="Genomic_DNA"/>
</dbReference>
<dbReference type="InterPro" id="IPR020476">
    <property type="entry name" value="Nudix_hydrolase"/>
</dbReference>
<keyword evidence="1" id="KW-0378">Hydrolase</keyword>
<evidence type="ECO:0000313" key="7">
    <source>
        <dbReference type="EMBL" id="CAB5024135.1"/>
    </source>
</evidence>
<evidence type="ECO:0000313" key="4">
    <source>
        <dbReference type="EMBL" id="CAB4691171.1"/>
    </source>
</evidence>
<dbReference type="CDD" id="cd03673">
    <property type="entry name" value="NUDIX_Ap6A_hydrolase"/>
    <property type="match status" value="1"/>
</dbReference>
<dbReference type="AlphaFoldDB" id="A0A6J7TZT0"/>
<dbReference type="EMBL" id="CAFBQW010000001">
    <property type="protein sequence ID" value="CAB5058875.1"/>
    <property type="molecule type" value="Genomic_DNA"/>
</dbReference>
<feature type="region of interest" description="Disordered" evidence="2">
    <location>
        <begin position="53"/>
        <end position="72"/>
    </location>
</feature>
<evidence type="ECO:0000256" key="1">
    <source>
        <dbReference type="ARBA" id="ARBA00022801"/>
    </source>
</evidence>
<accession>A0A6J7TZT0</accession>
<dbReference type="EMBL" id="CAFBOG010000051">
    <property type="protein sequence ID" value="CAB4975838.1"/>
    <property type="molecule type" value="Genomic_DNA"/>
</dbReference>
<dbReference type="InterPro" id="IPR020084">
    <property type="entry name" value="NUDIX_hydrolase_CS"/>
</dbReference>
<dbReference type="GO" id="GO:0006167">
    <property type="term" value="P:AMP biosynthetic process"/>
    <property type="evidence" value="ECO:0007669"/>
    <property type="project" value="TreeGrafter"/>
</dbReference>
<evidence type="ECO:0000313" key="8">
    <source>
        <dbReference type="EMBL" id="CAB5058875.1"/>
    </source>
</evidence>
<dbReference type="SUPFAM" id="SSF55811">
    <property type="entry name" value="Nudix"/>
    <property type="match status" value="1"/>
</dbReference>
<organism evidence="8">
    <name type="scientific">freshwater metagenome</name>
    <dbReference type="NCBI Taxonomy" id="449393"/>
    <lineage>
        <taxon>unclassified sequences</taxon>
        <taxon>metagenomes</taxon>
        <taxon>ecological metagenomes</taxon>
    </lineage>
</organism>
<dbReference type="PROSITE" id="PS00893">
    <property type="entry name" value="NUDIX_BOX"/>
    <property type="match status" value="1"/>
</dbReference>
<sequence>MTESKARQIRAAGGVVWRLRSSGQPQSELGPQSRFSDMEFALVHRPRYQDWSLPKGKAKKRESSEQTALREVREETGLECELGEELRTVQYLTPKGEEKTVRWWAMTVLKDHGFEPNEEVDRISWVAFEELSRICAFSSDLEVVHSLSIYERDI</sequence>
<dbReference type="InterPro" id="IPR015797">
    <property type="entry name" value="NUDIX_hydrolase-like_dom_sf"/>
</dbReference>
<gene>
    <name evidence="4" type="ORF">UFOPK2582_00425</name>
    <name evidence="5" type="ORF">UFOPK3046_00374</name>
    <name evidence="6" type="ORF">UFOPK3914_00727</name>
    <name evidence="7" type="ORF">UFOPK4173_00098</name>
    <name evidence="8" type="ORF">UFOPK4354_00007</name>
</gene>
<evidence type="ECO:0000259" key="3">
    <source>
        <dbReference type="PROSITE" id="PS51462"/>
    </source>
</evidence>
<proteinExistence type="predicted"/>
<dbReference type="PANTHER" id="PTHR21340">
    <property type="entry name" value="DIADENOSINE 5,5-P1,P4-TETRAPHOSPHATE PYROPHOSPHOHYDROLASE MUTT"/>
    <property type="match status" value="1"/>
</dbReference>
<dbReference type="InterPro" id="IPR000086">
    <property type="entry name" value="NUDIX_hydrolase_dom"/>
</dbReference>
<protein>
    <submittedName>
        <fullName evidence="8">Unannotated protein</fullName>
    </submittedName>
</protein>
<evidence type="ECO:0000313" key="5">
    <source>
        <dbReference type="EMBL" id="CAB4797992.1"/>
    </source>
</evidence>
<dbReference type="Gene3D" id="3.90.79.10">
    <property type="entry name" value="Nucleoside Triphosphate Pyrophosphohydrolase"/>
    <property type="match status" value="1"/>
</dbReference>
<reference evidence="8" key="1">
    <citation type="submission" date="2020-05" db="EMBL/GenBank/DDBJ databases">
        <authorList>
            <person name="Chiriac C."/>
            <person name="Salcher M."/>
            <person name="Ghai R."/>
            <person name="Kavagutti S V."/>
        </authorList>
    </citation>
    <scope>NUCLEOTIDE SEQUENCE</scope>
</reference>
<dbReference type="GO" id="GO:0004081">
    <property type="term" value="F:bis(5'-nucleosyl)-tetraphosphatase (asymmetrical) activity"/>
    <property type="evidence" value="ECO:0007669"/>
    <property type="project" value="TreeGrafter"/>
</dbReference>
<dbReference type="PANTHER" id="PTHR21340:SF0">
    <property type="entry name" value="BIS(5'-NUCLEOSYL)-TETRAPHOSPHATASE [ASYMMETRICAL]"/>
    <property type="match status" value="1"/>
</dbReference>
<dbReference type="PRINTS" id="PR00502">
    <property type="entry name" value="NUDIXFAMILY"/>
</dbReference>
<feature type="compositionally biased region" description="Basic and acidic residues" evidence="2">
    <location>
        <begin position="61"/>
        <end position="72"/>
    </location>
</feature>
<name>A0A6J7TZT0_9ZZZZ</name>